<evidence type="ECO:0000313" key="1">
    <source>
        <dbReference type="EMBL" id="EME88728.1"/>
    </source>
</evidence>
<dbReference type="AlphaFoldDB" id="N1QBW3"/>
<dbReference type="RefSeq" id="XP_007921643.1">
    <property type="nucleotide sequence ID" value="XM_007923452.1"/>
</dbReference>
<accession>N1QBW3</accession>
<dbReference type="Proteomes" id="UP000016932">
    <property type="component" value="Unassembled WGS sequence"/>
</dbReference>
<name>N1QBW3_PSEFD</name>
<dbReference type="EMBL" id="KB446555">
    <property type="protein sequence ID" value="EME88728.1"/>
    <property type="molecule type" value="Genomic_DNA"/>
</dbReference>
<reference evidence="1 2" key="1">
    <citation type="journal article" date="2012" name="PLoS Pathog.">
        <title>Diverse lifestyles and strategies of plant pathogenesis encoded in the genomes of eighteen Dothideomycetes fungi.</title>
        <authorList>
            <person name="Ohm R.A."/>
            <person name="Feau N."/>
            <person name="Henrissat B."/>
            <person name="Schoch C.L."/>
            <person name="Horwitz B.A."/>
            <person name="Barry K.W."/>
            <person name="Condon B.J."/>
            <person name="Copeland A.C."/>
            <person name="Dhillon B."/>
            <person name="Glaser F."/>
            <person name="Hesse C.N."/>
            <person name="Kosti I."/>
            <person name="LaButti K."/>
            <person name="Lindquist E.A."/>
            <person name="Lucas S."/>
            <person name="Salamov A.A."/>
            <person name="Bradshaw R.E."/>
            <person name="Ciuffetti L."/>
            <person name="Hamelin R.C."/>
            <person name="Kema G.H.J."/>
            <person name="Lawrence C."/>
            <person name="Scott J.A."/>
            <person name="Spatafora J.W."/>
            <person name="Turgeon B.G."/>
            <person name="de Wit P.J.G.M."/>
            <person name="Zhong S."/>
            <person name="Goodwin S.B."/>
            <person name="Grigoriev I.V."/>
        </authorList>
    </citation>
    <scope>NUCLEOTIDE SEQUENCE [LARGE SCALE GENOMIC DNA]</scope>
    <source>
        <strain evidence="1 2">CIRAD86</strain>
    </source>
</reference>
<dbReference type="HOGENOM" id="CLU_3107425_0_0_1"/>
<gene>
    <name evidence="1" type="ORF">MYCFIDRAFT_170313</name>
</gene>
<sequence length="51" mass="6028">MFKTAVYHNISHNLHLPMTFCSSRYPDTIDYSLIDTDRFPITPRITLDIKK</sequence>
<dbReference type="GeneID" id="19332474"/>
<organism evidence="1 2">
    <name type="scientific">Pseudocercospora fijiensis (strain CIRAD86)</name>
    <name type="common">Black leaf streak disease fungus</name>
    <name type="synonym">Mycosphaerella fijiensis</name>
    <dbReference type="NCBI Taxonomy" id="383855"/>
    <lineage>
        <taxon>Eukaryota</taxon>
        <taxon>Fungi</taxon>
        <taxon>Dikarya</taxon>
        <taxon>Ascomycota</taxon>
        <taxon>Pezizomycotina</taxon>
        <taxon>Dothideomycetes</taxon>
        <taxon>Dothideomycetidae</taxon>
        <taxon>Mycosphaerellales</taxon>
        <taxon>Mycosphaerellaceae</taxon>
        <taxon>Pseudocercospora</taxon>
    </lineage>
</organism>
<keyword evidence="2" id="KW-1185">Reference proteome</keyword>
<protein>
    <submittedName>
        <fullName evidence="1">Uncharacterized protein</fullName>
    </submittedName>
</protein>
<proteinExistence type="predicted"/>
<dbReference type="KEGG" id="pfj:MYCFIDRAFT_170313"/>
<evidence type="ECO:0000313" key="2">
    <source>
        <dbReference type="Proteomes" id="UP000016932"/>
    </source>
</evidence>
<dbReference type="VEuPathDB" id="FungiDB:MYCFIDRAFT_170313"/>